<name>A0A5C6M9P7_9PLAN</name>
<dbReference type="EMBL" id="SRHE01000056">
    <property type="protein sequence ID" value="TWW11520.1"/>
    <property type="molecule type" value="Genomic_DNA"/>
</dbReference>
<keyword evidence="3" id="KW-1185">Reference proteome</keyword>
<accession>A0A5C6M9P7</accession>
<reference evidence="2 3" key="1">
    <citation type="submission" date="2019-08" db="EMBL/GenBank/DDBJ databases">
        <title>100 year-old enigma solved: identification of Planctomyces bekefii, the type genus and species of the phylum Planctomycetes.</title>
        <authorList>
            <person name="Svetlana D.N."/>
            <person name="Overmann J."/>
        </authorList>
    </citation>
    <scope>NUCLEOTIDE SEQUENCE [LARGE SCALE GENOMIC DNA]</scope>
    <source>
        <strain evidence="2">Phe10_nw2017</strain>
    </source>
</reference>
<keyword evidence="1" id="KW-1133">Transmembrane helix</keyword>
<sequence length="50" mass="5195">MGLAALMALLAVADFATGVPFGSQTVFDIMFILAAALVIYMGVSCLKDAR</sequence>
<evidence type="ECO:0000313" key="2">
    <source>
        <dbReference type="EMBL" id="TWW11520.1"/>
    </source>
</evidence>
<reference evidence="2 3" key="2">
    <citation type="submission" date="2019-08" db="EMBL/GenBank/DDBJ databases">
        <authorList>
            <person name="Henke P."/>
        </authorList>
    </citation>
    <scope>NUCLEOTIDE SEQUENCE [LARGE SCALE GENOMIC DNA]</scope>
    <source>
        <strain evidence="2">Phe10_nw2017</strain>
    </source>
</reference>
<feature type="transmembrane region" description="Helical" evidence="1">
    <location>
        <begin position="28"/>
        <end position="46"/>
    </location>
</feature>
<protein>
    <submittedName>
        <fullName evidence="2">Uncharacterized protein</fullName>
    </submittedName>
</protein>
<keyword evidence="1" id="KW-0472">Membrane</keyword>
<dbReference type="Proteomes" id="UP000321083">
    <property type="component" value="Unassembled WGS sequence"/>
</dbReference>
<evidence type="ECO:0000256" key="1">
    <source>
        <dbReference type="SAM" id="Phobius"/>
    </source>
</evidence>
<organism evidence="2 3">
    <name type="scientific">Planctomyces bekefii</name>
    <dbReference type="NCBI Taxonomy" id="1653850"/>
    <lineage>
        <taxon>Bacteria</taxon>
        <taxon>Pseudomonadati</taxon>
        <taxon>Planctomycetota</taxon>
        <taxon>Planctomycetia</taxon>
        <taxon>Planctomycetales</taxon>
        <taxon>Planctomycetaceae</taxon>
        <taxon>Planctomyces</taxon>
    </lineage>
</organism>
<comment type="caution">
    <text evidence="2">The sequence shown here is derived from an EMBL/GenBank/DDBJ whole genome shotgun (WGS) entry which is preliminary data.</text>
</comment>
<proteinExistence type="predicted"/>
<keyword evidence="1" id="KW-0812">Transmembrane</keyword>
<dbReference type="AlphaFoldDB" id="A0A5C6M9P7"/>
<evidence type="ECO:0000313" key="3">
    <source>
        <dbReference type="Proteomes" id="UP000321083"/>
    </source>
</evidence>
<gene>
    <name evidence="2" type="ORF">E3A20_04670</name>
</gene>